<evidence type="ECO:0000256" key="3">
    <source>
        <dbReference type="ARBA" id="ARBA00022692"/>
    </source>
</evidence>
<reference evidence="13 14" key="1">
    <citation type="journal article" date="2003" name="Genome Res.">
        <title>Comparative complete genome sequence analysis of the amino acid replacements responsible for the thermostability of Corynebacterium efficiens.</title>
        <authorList>
            <person name="Nishio Y."/>
            <person name="Nakamura Y."/>
            <person name="Kawarabayasi Y."/>
            <person name="Usuda Y."/>
            <person name="Kimura E."/>
            <person name="Sugimoto S."/>
            <person name="Matsui K."/>
            <person name="Yamagishi A."/>
            <person name="Kikuchi H."/>
            <person name="Ikeo K."/>
            <person name="Gojobori T."/>
        </authorList>
    </citation>
    <scope>NUCLEOTIDE SEQUENCE [LARGE SCALE GENOMIC DNA]</scope>
    <source>
        <strain evidence="14">DSM 44549 / YS-314 / AJ 12310 / JCM 11189 / NBRC 100395</strain>
    </source>
</reference>
<dbReference type="STRING" id="196164.gene:10740982"/>
<evidence type="ECO:0000256" key="11">
    <source>
        <dbReference type="SAM" id="Phobius"/>
    </source>
</evidence>
<dbReference type="InterPro" id="IPR002543">
    <property type="entry name" value="FtsK_dom"/>
</dbReference>
<feature type="transmembrane region" description="Helical" evidence="11">
    <location>
        <begin position="108"/>
        <end position="128"/>
    </location>
</feature>
<feature type="domain" description="FtsK" evidence="12">
    <location>
        <begin position="475"/>
        <end position="675"/>
    </location>
</feature>
<dbReference type="GO" id="GO:0003677">
    <property type="term" value="F:DNA binding"/>
    <property type="evidence" value="ECO:0007669"/>
    <property type="project" value="InterPro"/>
</dbReference>
<evidence type="ECO:0000256" key="9">
    <source>
        <dbReference type="PROSITE-ProRule" id="PRU00289"/>
    </source>
</evidence>
<dbReference type="NCBIfam" id="TIGR03925">
    <property type="entry name" value="T7SS_EccC_b"/>
    <property type="match status" value="1"/>
</dbReference>
<proteinExistence type="predicted"/>
<feature type="region of interest" description="Disordered" evidence="10">
    <location>
        <begin position="1"/>
        <end position="63"/>
    </location>
</feature>
<accession>Q8FS26</accession>
<evidence type="ECO:0000256" key="8">
    <source>
        <dbReference type="ARBA" id="ARBA00023136"/>
    </source>
</evidence>
<feature type="binding site" evidence="9">
    <location>
        <begin position="827"/>
        <end position="834"/>
    </location>
    <ligand>
        <name>ATP</name>
        <dbReference type="ChEBI" id="CHEBI:30616"/>
    </ligand>
</feature>
<dbReference type="GO" id="GO:0005524">
    <property type="term" value="F:ATP binding"/>
    <property type="evidence" value="ECO:0007669"/>
    <property type="project" value="UniProtKB-UniRule"/>
</dbReference>
<keyword evidence="2" id="KW-1003">Cell membrane</keyword>
<comment type="subcellular location">
    <subcellularLocation>
        <location evidence="1">Cell membrane</location>
        <topology evidence="1">Multi-pass membrane protein</topology>
    </subcellularLocation>
</comment>
<dbReference type="PANTHER" id="PTHR22683:SF1">
    <property type="entry name" value="TYPE VII SECRETION SYSTEM PROTEIN ESSC"/>
    <property type="match status" value="1"/>
</dbReference>
<feature type="domain" description="FtsK" evidence="12">
    <location>
        <begin position="1054"/>
        <end position="1234"/>
    </location>
</feature>
<evidence type="ECO:0000256" key="5">
    <source>
        <dbReference type="ARBA" id="ARBA00022741"/>
    </source>
</evidence>
<dbReference type="InterPro" id="IPR050206">
    <property type="entry name" value="FtsK/SpoIIIE/SftA"/>
</dbReference>
<name>Q8FS26_COREF</name>
<evidence type="ECO:0000256" key="6">
    <source>
        <dbReference type="ARBA" id="ARBA00022840"/>
    </source>
</evidence>
<evidence type="ECO:0000256" key="2">
    <source>
        <dbReference type="ARBA" id="ARBA00022475"/>
    </source>
</evidence>
<keyword evidence="3 11" id="KW-0812">Transmembrane</keyword>
<feature type="binding site" evidence="9">
    <location>
        <begin position="1071"/>
        <end position="1078"/>
    </location>
    <ligand>
        <name>ATP</name>
        <dbReference type="ChEBI" id="CHEBI:30616"/>
    </ligand>
</feature>
<dbReference type="GO" id="GO:0005886">
    <property type="term" value="C:plasma membrane"/>
    <property type="evidence" value="ECO:0007669"/>
    <property type="project" value="UniProtKB-SubCell"/>
</dbReference>
<organism evidence="13 14">
    <name type="scientific">Corynebacterium efficiens (strain DSM 44549 / YS-314 / AJ 12310 / JCM 11189 / NBRC 100395)</name>
    <dbReference type="NCBI Taxonomy" id="196164"/>
    <lineage>
        <taxon>Bacteria</taxon>
        <taxon>Bacillati</taxon>
        <taxon>Actinomycetota</taxon>
        <taxon>Actinomycetes</taxon>
        <taxon>Mycobacteriales</taxon>
        <taxon>Corynebacteriaceae</taxon>
        <taxon>Corynebacterium</taxon>
    </lineage>
</organism>
<feature type="compositionally biased region" description="Low complexity" evidence="10">
    <location>
        <begin position="45"/>
        <end position="59"/>
    </location>
</feature>
<keyword evidence="4" id="KW-0677">Repeat</keyword>
<dbReference type="SUPFAM" id="SSF52540">
    <property type="entry name" value="P-loop containing nucleoside triphosphate hydrolases"/>
    <property type="match status" value="3"/>
</dbReference>
<dbReference type="PROSITE" id="PS50901">
    <property type="entry name" value="FTSK"/>
    <property type="match status" value="3"/>
</dbReference>
<dbReference type="HOGENOM" id="CLU_003134_1_0_11"/>
<dbReference type="eggNOG" id="COG1674">
    <property type="taxonomic scope" value="Bacteria"/>
</dbReference>
<feature type="compositionally biased region" description="Low complexity" evidence="10">
    <location>
        <begin position="1"/>
        <end position="13"/>
    </location>
</feature>
<feature type="binding site" evidence="9">
    <location>
        <begin position="498"/>
        <end position="505"/>
    </location>
    <ligand>
        <name>ATP</name>
        <dbReference type="ChEBI" id="CHEBI:30616"/>
    </ligand>
</feature>
<sequence length="1269" mass="136902">MTTLTTGGDTGITPGPPGPPVPPAPRIVYPGRASATGPGDGGAAGDNEASTSTPTSTPTGDPARVAGYIIEQMTWSERDPAPPLPTAPLVAEPVPAAERPAPRPLIKVLLPVIMVAAVLAMVALMIMMSGQLNPMVLIFPLMMIMSMAMMFSPQEGRDTDETRRTYMRHLDALRHRALDHAQAQRVHELHRHPDPSGLWSRLGSRRMWERSTQDQDCLEIRFGLGTTSLQPGIEVPDSGAPEDLDPVCAVSLRHTVRAVGSVQGMPVAVQLQAFRYLGLNGPGAHDLARAIVVQLLFHHGPETVSVTARGAAPDDGGWDWLKWVPHAREPEHAAHRVLIVDSELTNGTETFIDDPRWTCIINVGALTSTELGQRAEQEGLLLHVDRELTVFTAQGVETLGVPDQVTFAVASTFGRMLTAYRRASTTEARASGDLLPLLGIPDHTHLTPDTLWTTPAQGRPARSRLTVPLGLSEHGTPMVLDLKESAHGGMGPHGLCIGATGSGKSELLRTLVSGLVLTHSPAELNLVLVDFKGGATFLGFETLPHTSAVITNLEEESILVERMHDAISGEMNRRQEHLRRAGGFANVDDYNAAAPTRDDLEPMPALLIVLDEFSELLGQHPDFADLFVAVGRLGRSLHIHLLLASQRLEEGRLRGLDSHLSYRIGLKTFSATESRQVLGITDAYHLPNQPGAGYLRTAADSITRFQASYVSGPVSRQVRLTDTPQQVRLFTGWDAATAETVLEQGEELLIDAIITASTTAAEMRGLRAHRIWLPPLPAEIPIGGVAEEVGSLMAVIGIIDRPYHQRQDPLVVDFSPSGGSGHLVVCGGPQTGKSTTLRSIVVSLAATHTTGDIRFYVLDLSGTSLSHLERLPHVAGVAHRGDPERVRRVIDEVTALIDTPEDRHTFLIVDGWQSITQDFEDLFDAFVDIASHGLASRVHLVISTQRWSSMRPAIRDLIPGRLELKLGEAMDSVVDRKAQLRVPAAPGRGLNLQGEQILIAQSTTQDIAHVCTQAEATGQEPVPRLGVLPTDIHLHELGPTRDAGIPIARGGATLSTLTWDPATSQHLMAFGSQGCGKSTLIRTIATGLSVVGRDHARMVVMDLRRAHLGALDETMVAAYCATSATAQSTVTDMVATLTARLPGPEITPAQLRERSWWTGPDIYLIIDDHDLLPAGLLQPLRELMPHARDVGLHVVLTRKSGGASRALYDPVLAEIKDQSPQVLLFDADRDEGTILGLRPTTQPPGRAQMSIRGTRVGVCQVARMGEEQP</sequence>
<feature type="compositionally biased region" description="Pro residues" evidence="10">
    <location>
        <begin position="14"/>
        <end position="25"/>
    </location>
</feature>
<dbReference type="InterPro" id="IPR023837">
    <property type="entry name" value="EccCb-like_Actinobacteria"/>
</dbReference>
<keyword evidence="14" id="KW-1185">Reference proteome</keyword>
<keyword evidence="7 11" id="KW-1133">Transmembrane helix</keyword>
<dbReference type="Gene3D" id="3.40.50.300">
    <property type="entry name" value="P-loop containing nucleotide triphosphate hydrolases"/>
    <property type="match status" value="3"/>
</dbReference>
<dbReference type="Proteomes" id="UP000001409">
    <property type="component" value="Chromosome"/>
</dbReference>
<protein>
    <recommendedName>
        <fullName evidence="12">FtsK domain-containing protein</fullName>
    </recommendedName>
</protein>
<dbReference type="SMART" id="SM00382">
    <property type="entry name" value="AAA"/>
    <property type="match status" value="3"/>
</dbReference>
<dbReference type="Pfam" id="PF01580">
    <property type="entry name" value="FtsK_SpoIIIE"/>
    <property type="match status" value="2"/>
</dbReference>
<dbReference type="InterPro" id="IPR003593">
    <property type="entry name" value="AAA+_ATPase"/>
</dbReference>
<keyword evidence="6 9" id="KW-0067">ATP-binding</keyword>
<keyword evidence="5 9" id="KW-0547">Nucleotide-binding</keyword>
<dbReference type="EMBL" id="BA000035">
    <property type="protein sequence ID" value="BAC17390.1"/>
    <property type="molecule type" value="Genomic_DNA"/>
</dbReference>
<evidence type="ECO:0000313" key="13">
    <source>
        <dbReference type="EMBL" id="BAC17390.1"/>
    </source>
</evidence>
<dbReference type="NCBIfam" id="TIGR03924">
    <property type="entry name" value="T7SS_EccC_a"/>
    <property type="match status" value="1"/>
</dbReference>
<dbReference type="KEGG" id="cef:CE0580"/>
<evidence type="ECO:0000256" key="7">
    <source>
        <dbReference type="ARBA" id="ARBA00022989"/>
    </source>
</evidence>
<feature type="domain" description="FtsK" evidence="12">
    <location>
        <begin position="807"/>
        <end position="973"/>
    </location>
</feature>
<evidence type="ECO:0000259" key="12">
    <source>
        <dbReference type="PROSITE" id="PS50901"/>
    </source>
</evidence>
<dbReference type="AlphaFoldDB" id="Q8FS26"/>
<dbReference type="PANTHER" id="PTHR22683">
    <property type="entry name" value="SPORULATION PROTEIN RELATED"/>
    <property type="match status" value="1"/>
</dbReference>
<evidence type="ECO:0000256" key="1">
    <source>
        <dbReference type="ARBA" id="ARBA00004651"/>
    </source>
</evidence>
<dbReference type="InterPro" id="IPR027417">
    <property type="entry name" value="P-loop_NTPase"/>
</dbReference>
<keyword evidence="8 11" id="KW-0472">Membrane</keyword>
<evidence type="ECO:0000256" key="10">
    <source>
        <dbReference type="SAM" id="MobiDB-lite"/>
    </source>
</evidence>
<evidence type="ECO:0000256" key="4">
    <source>
        <dbReference type="ARBA" id="ARBA00022737"/>
    </source>
</evidence>
<dbReference type="InterPro" id="IPR023836">
    <property type="entry name" value="EccCa-like_Actinobacteria"/>
</dbReference>
<evidence type="ECO:0000313" key="14">
    <source>
        <dbReference type="Proteomes" id="UP000001409"/>
    </source>
</evidence>